<evidence type="ECO:0000313" key="1">
    <source>
        <dbReference type="EMBL" id="KAJ7961309.1"/>
    </source>
</evidence>
<sequence length="129" mass="14144">MLLDPPLALKFKCYNQILPIHEEQKLANGTLAYYNILDPKSPLGGNIGRGFAKEPSMYMVTDDLTVTAFSSISAISYLNRLNIPLTEVEEIVLSIGMKEALSILKASLTSSSALINGLNLKDKKPKQEC</sequence>
<accession>A0AAD7LNA6</accession>
<protein>
    <submittedName>
        <fullName evidence="1">DUF674 family protein</fullName>
    </submittedName>
</protein>
<reference evidence="1" key="1">
    <citation type="journal article" date="2023" name="Science">
        <title>Elucidation of the pathway for biosynthesis of saponin adjuvants from the soapbark tree.</title>
        <authorList>
            <person name="Reed J."/>
            <person name="Orme A."/>
            <person name="El-Demerdash A."/>
            <person name="Owen C."/>
            <person name="Martin L.B.B."/>
            <person name="Misra R.C."/>
            <person name="Kikuchi S."/>
            <person name="Rejzek M."/>
            <person name="Martin A.C."/>
            <person name="Harkess A."/>
            <person name="Leebens-Mack J."/>
            <person name="Louveau T."/>
            <person name="Stephenson M.J."/>
            <person name="Osbourn A."/>
        </authorList>
    </citation>
    <scope>NUCLEOTIDE SEQUENCE</scope>
    <source>
        <strain evidence="1">S10</strain>
    </source>
</reference>
<dbReference type="InterPro" id="IPR007750">
    <property type="entry name" value="DUF674"/>
</dbReference>
<dbReference type="Proteomes" id="UP001163823">
    <property type="component" value="Chromosome 7"/>
</dbReference>
<dbReference type="PANTHER" id="PTHR33103">
    <property type="entry name" value="OS01G0153900 PROTEIN"/>
    <property type="match status" value="1"/>
</dbReference>
<proteinExistence type="predicted"/>
<name>A0AAD7LNA6_QUISA</name>
<dbReference type="Pfam" id="PF05056">
    <property type="entry name" value="DUF674"/>
    <property type="match status" value="1"/>
</dbReference>
<dbReference type="KEGG" id="qsa:O6P43_016668"/>
<gene>
    <name evidence="1" type="ORF">O6P43_016668</name>
</gene>
<dbReference type="EMBL" id="JARAOO010000007">
    <property type="protein sequence ID" value="KAJ7961309.1"/>
    <property type="molecule type" value="Genomic_DNA"/>
</dbReference>
<comment type="caution">
    <text evidence="1">The sequence shown here is derived from an EMBL/GenBank/DDBJ whole genome shotgun (WGS) entry which is preliminary data.</text>
</comment>
<keyword evidence="2" id="KW-1185">Reference proteome</keyword>
<dbReference type="PANTHER" id="PTHR33103:SF27">
    <property type="entry name" value="OS04G0594700 PROTEIN"/>
    <property type="match status" value="1"/>
</dbReference>
<organism evidence="1 2">
    <name type="scientific">Quillaja saponaria</name>
    <name type="common">Soap bark tree</name>
    <dbReference type="NCBI Taxonomy" id="32244"/>
    <lineage>
        <taxon>Eukaryota</taxon>
        <taxon>Viridiplantae</taxon>
        <taxon>Streptophyta</taxon>
        <taxon>Embryophyta</taxon>
        <taxon>Tracheophyta</taxon>
        <taxon>Spermatophyta</taxon>
        <taxon>Magnoliopsida</taxon>
        <taxon>eudicotyledons</taxon>
        <taxon>Gunneridae</taxon>
        <taxon>Pentapetalae</taxon>
        <taxon>rosids</taxon>
        <taxon>fabids</taxon>
        <taxon>Fabales</taxon>
        <taxon>Quillajaceae</taxon>
        <taxon>Quillaja</taxon>
    </lineage>
</organism>
<evidence type="ECO:0000313" key="2">
    <source>
        <dbReference type="Proteomes" id="UP001163823"/>
    </source>
</evidence>
<dbReference type="AlphaFoldDB" id="A0AAD7LNA6"/>